<dbReference type="EMBL" id="AHHH01000019">
    <property type="protein sequence ID" value="ESU44639.1"/>
    <property type="molecule type" value="Genomic_DNA"/>
</dbReference>
<dbReference type="Gene3D" id="2.130.10.10">
    <property type="entry name" value="YVTN repeat-like/Quinoprotein amine dehydrogenase"/>
    <property type="match status" value="1"/>
</dbReference>
<dbReference type="VEuPathDB" id="GiardiaDB:QR46_0279"/>
<reference evidence="2" key="1">
    <citation type="submission" date="2012-02" db="EMBL/GenBank/DDBJ databases">
        <title>Genome sequencing of Giardia lamblia Genotypes A2 and B isolates (DH and GS) and comparative analysis with the genomes of Genotypes A1 and E (WB and Pig).</title>
        <authorList>
            <person name="Adam R."/>
            <person name="Dahlstrom E."/>
            <person name="Martens C."/>
            <person name="Bruno D."/>
            <person name="Barbian K."/>
            <person name="Porcella S.F."/>
            <person name="Nash T."/>
        </authorList>
    </citation>
    <scope>NUCLEOTIDE SEQUENCE</scope>
    <source>
        <strain evidence="2">GS</strain>
    </source>
</reference>
<accession>V6U1C5</accession>
<organism evidence="1 2">
    <name type="scientific">Giardia intestinalis</name>
    <name type="common">Giardia lamblia</name>
    <dbReference type="NCBI Taxonomy" id="5741"/>
    <lineage>
        <taxon>Eukaryota</taxon>
        <taxon>Metamonada</taxon>
        <taxon>Diplomonadida</taxon>
        <taxon>Hexamitidae</taxon>
        <taxon>Giardiinae</taxon>
        <taxon>Giardia</taxon>
    </lineage>
</organism>
<gene>
    <name evidence="1" type="ORF">GSB_150992</name>
</gene>
<evidence type="ECO:0000313" key="2">
    <source>
        <dbReference type="Proteomes" id="UP000018040"/>
    </source>
</evidence>
<dbReference type="VEuPathDB" id="GiardiaDB:GL50581_4373"/>
<dbReference type="Proteomes" id="UP000018040">
    <property type="component" value="Unassembled WGS sequence"/>
</dbReference>
<dbReference type="InterPro" id="IPR036322">
    <property type="entry name" value="WD40_repeat_dom_sf"/>
</dbReference>
<protein>
    <submittedName>
        <fullName evidence="1">Uncharacterized protein</fullName>
    </submittedName>
</protein>
<dbReference type="VEuPathDB" id="GiardiaDB:DHA2_151296"/>
<sequence length="444" mass="49068">VYEQSRGPSVVRHLFFAMSLPNIVTTMFQPTGCVNITAAAILPGEQPTDDGIVFAHKSNLYYYTASNNQPQCLASMPGHTSTIIKILTYRQSPSDPYSILSVSQSGELILWSLAMSSKPLATVHYVPSLVDVGRLTTRPITCIDAHDNNTLLLGCTTCIVICRRLSSNTHFDPTNIEFCYDPNGQLKLQTDLSENRSMHGNILTAVYLKPSSSLDTPSSSQLAIPVATDSSVYCFYIAMINAVYYVEATLKNGQESSLNQARDYRLQEPQQQNPQQSSVSMSHRIIWRNDHQPVIDSIYSINIGITEYLFFGRRNGNLTILILDRDAQQSSLLYDGPLTPSLITDLGANHLLQSKSSIRFIQASSKFNVLCIISMDSTVLFISMKKLGECGKKVSNLSLLTQSVVRHVGRYITASFEQLRSETEGPILRLFAIAPTTDASVSLC</sequence>
<dbReference type="AlphaFoldDB" id="V6U1C5"/>
<proteinExistence type="predicted"/>
<dbReference type="SUPFAM" id="SSF50978">
    <property type="entry name" value="WD40 repeat-like"/>
    <property type="match status" value="1"/>
</dbReference>
<reference evidence="1 2" key="2">
    <citation type="journal article" date="2013" name="Genome Biol. Evol.">
        <title>Genome sequencing of Giardia lamblia genotypes A2 and B isolates (DH and GS) and comparative analysis with the genomes of genotypes A1 and E (WB and Pig).</title>
        <authorList>
            <person name="Adam R.D."/>
            <person name="Dahlstrom E.W."/>
            <person name="Martens C.A."/>
            <person name="Bruno D.P."/>
            <person name="Barbian K.D."/>
            <person name="Ricklefs S.M."/>
            <person name="Hernandez M.M."/>
            <person name="Narla N.P."/>
            <person name="Patel R.B."/>
            <person name="Porcella S.F."/>
            <person name="Nash T.E."/>
        </authorList>
    </citation>
    <scope>NUCLEOTIDE SEQUENCE [LARGE SCALE GENOMIC DNA]</scope>
    <source>
        <strain evidence="1 2">GS</strain>
    </source>
</reference>
<comment type="caution">
    <text evidence="1">The sequence shown here is derived from an EMBL/GenBank/DDBJ whole genome shotgun (WGS) entry which is preliminary data.</text>
</comment>
<dbReference type="InterPro" id="IPR015943">
    <property type="entry name" value="WD40/YVTN_repeat-like_dom_sf"/>
</dbReference>
<name>V6U1C5_GIAIN</name>
<dbReference type="VEuPathDB" id="GiardiaDB:GL50803_0015343"/>
<evidence type="ECO:0000313" key="1">
    <source>
        <dbReference type="EMBL" id="ESU44639.1"/>
    </source>
</evidence>
<feature type="non-terminal residue" evidence="1">
    <location>
        <position position="1"/>
    </location>
</feature>
<dbReference type="OrthoDB" id="10253324at2759"/>